<dbReference type="STRING" id="525904.Tter_0208"/>
<dbReference type="PANTHER" id="PTHR43649">
    <property type="entry name" value="ARABINOSE-BINDING PROTEIN-RELATED"/>
    <property type="match status" value="1"/>
</dbReference>
<dbReference type="Pfam" id="PF01547">
    <property type="entry name" value="SBP_bac_1"/>
    <property type="match status" value="1"/>
</dbReference>
<dbReference type="Proteomes" id="UP000000323">
    <property type="component" value="Chromosome 1"/>
</dbReference>
<proteinExistence type="inferred from homology"/>
<dbReference type="RefSeq" id="WP_012874165.1">
    <property type="nucleotide sequence ID" value="NC_013525.1"/>
</dbReference>
<organism evidence="8 9">
    <name type="scientific">Thermobaculum terrenum (strain ATCC BAA-798 / CCMEE 7001 / YNP1)</name>
    <dbReference type="NCBI Taxonomy" id="525904"/>
    <lineage>
        <taxon>Bacteria</taxon>
        <taxon>Bacillati</taxon>
        <taxon>Chloroflexota</taxon>
        <taxon>Chloroflexia</taxon>
        <taxon>Candidatus Thermobaculales</taxon>
        <taxon>Candidatus Thermobaculaceae</taxon>
        <taxon>Thermobaculum</taxon>
    </lineage>
</organism>
<comment type="similarity">
    <text evidence="2">Belongs to the bacterial solute-binding protein 1 family.</text>
</comment>
<dbReference type="PANTHER" id="PTHR43649:SF28">
    <property type="entry name" value="BINDING PROTEIN COMPONENT OF ABC SUGAR TRANSPORTER-RELATED"/>
    <property type="match status" value="1"/>
</dbReference>
<evidence type="ECO:0000313" key="8">
    <source>
        <dbReference type="EMBL" id="ACZ41130.1"/>
    </source>
</evidence>
<keyword evidence="4" id="KW-0732">Signal</keyword>
<evidence type="ECO:0000256" key="7">
    <source>
        <dbReference type="SAM" id="MobiDB-lite"/>
    </source>
</evidence>
<dbReference type="GO" id="GO:0030313">
    <property type="term" value="C:cell envelope"/>
    <property type="evidence" value="ECO:0007669"/>
    <property type="project" value="UniProtKB-SubCell"/>
</dbReference>
<dbReference type="eggNOG" id="COG1653">
    <property type="taxonomic scope" value="Bacteria"/>
</dbReference>
<dbReference type="HOGENOM" id="CLU_031285_15_1_0"/>
<accession>D1CDX4</accession>
<dbReference type="EMBL" id="CP001825">
    <property type="protein sequence ID" value="ACZ41130.1"/>
    <property type="molecule type" value="Genomic_DNA"/>
</dbReference>
<dbReference type="InterPro" id="IPR006059">
    <property type="entry name" value="SBP"/>
</dbReference>
<gene>
    <name evidence="8" type="ordered locus">Tter_0208</name>
</gene>
<feature type="compositionally biased region" description="Low complexity" evidence="7">
    <location>
        <begin position="28"/>
        <end position="54"/>
    </location>
</feature>
<evidence type="ECO:0000313" key="9">
    <source>
        <dbReference type="Proteomes" id="UP000000323"/>
    </source>
</evidence>
<dbReference type="AlphaFoldDB" id="D1CDX4"/>
<dbReference type="OrthoDB" id="41208at2"/>
<dbReference type="SUPFAM" id="SSF53850">
    <property type="entry name" value="Periplasmic binding protein-like II"/>
    <property type="match status" value="1"/>
</dbReference>
<dbReference type="PROSITE" id="PS51257">
    <property type="entry name" value="PROKAR_LIPOPROTEIN"/>
    <property type="match status" value="1"/>
</dbReference>
<evidence type="ECO:0000256" key="4">
    <source>
        <dbReference type="ARBA" id="ARBA00022729"/>
    </source>
</evidence>
<protein>
    <recommendedName>
        <fullName evidence="6">Probable sugar-binding periplasmic protein</fullName>
    </recommendedName>
</protein>
<evidence type="ECO:0000256" key="5">
    <source>
        <dbReference type="ARBA" id="ARBA00049629"/>
    </source>
</evidence>
<dbReference type="Gene3D" id="3.40.190.10">
    <property type="entry name" value="Periplasmic binding protein-like II"/>
    <property type="match status" value="2"/>
</dbReference>
<reference evidence="9" key="1">
    <citation type="journal article" date="2010" name="Stand. Genomic Sci.">
        <title>Complete genome sequence of 'Thermobaculum terrenum' type strain (YNP1).</title>
        <authorList>
            <person name="Kiss H."/>
            <person name="Cleland D."/>
            <person name="Lapidus A."/>
            <person name="Lucas S."/>
            <person name="Glavina Del Rio T."/>
            <person name="Nolan M."/>
            <person name="Tice H."/>
            <person name="Han C."/>
            <person name="Goodwin L."/>
            <person name="Pitluck S."/>
            <person name="Liolios K."/>
            <person name="Ivanova N."/>
            <person name="Mavromatis K."/>
            <person name="Ovchinnikova G."/>
            <person name="Pati A."/>
            <person name="Chen A."/>
            <person name="Palaniappan K."/>
            <person name="Land M."/>
            <person name="Hauser L."/>
            <person name="Chang Y."/>
            <person name="Jeffries C."/>
            <person name="Lu M."/>
            <person name="Brettin T."/>
            <person name="Detter J."/>
            <person name="Goker M."/>
            <person name="Tindall B."/>
            <person name="Beck B."/>
            <person name="McDermott T."/>
            <person name="Woyke T."/>
            <person name="Bristow J."/>
            <person name="Eisen J."/>
            <person name="Markowitz V."/>
            <person name="Hugenholtz P."/>
            <person name="Kyrpides N."/>
            <person name="Klenk H."/>
            <person name="Cheng J."/>
        </authorList>
    </citation>
    <scope>NUCLEOTIDE SEQUENCE [LARGE SCALE GENOMIC DNA]</scope>
    <source>
        <strain evidence="9">ATCC BAA-798 / YNP1</strain>
    </source>
</reference>
<evidence type="ECO:0000256" key="6">
    <source>
        <dbReference type="ARBA" id="ARBA00049753"/>
    </source>
</evidence>
<dbReference type="KEGG" id="ttr:Tter_0208"/>
<comment type="function">
    <text evidence="5">Part of a binding-protein-dependent transport system for a sugar.</text>
</comment>
<evidence type="ECO:0000256" key="1">
    <source>
        <dbReference type="ARBA" id="ARBA00004196"/>
    </source>
</evidence>
<keyword evidence="9" id="KW-1185">Reference proteome</keyword>
<dbReference type="InterPro" id="IPR050490">
    <property type="entry name" value="Bact_solute-bd_prot1"/>
</dbReference>
<evidence type="ECO:0000256" key="2">
    <source>
        <dbReference type="ARBA" id="ARBA00008520"/>
    </source>
</evidence>
<keyword evidence="3" id="KW-0813">Transport</keyword>
<name>D1CDX4_THET1</name>
<evidence type="ECO:0000256" key="3">
    <source>
        <dbReference type="ARBA" id="ARBA00022448"/>
    </source>
</evidence>
<feature type="region of interest" description="Disordered" evidence="7">
    <location>
        <begin position="28"/>
        <end position="60"/>
    </location>
</feature>
<sequence>MRSKISILSIFLIFASILFIACGGQGGTPTASTGGTSQSPSPSPAASAQPTQPANQGSSAGENKLEIFSWWTNPGEADGLKALFEIFKKRRPGVEVINATVAGGAGTNAKAVLVTRMRGGDPPDSFQVHAGQELIGTWVVAGKMEPITDLFKQEGWDKVMPKTLLDQITYKGEIYSVPVNVHRSNMLWYNIEIFKKNNLQPPKTIDDFFKVAEKLKAKGITPLSVGGKDKFEVPHLFESVLLATFGPEDYPKLFKDPSMWENDPRLDKAIDTLNKMLDYANEDRASLSWADAAQRVIDGEAAMTIMGDWAEGYFINKGAKPNKDFGWAPAPGTSGSFLWLSDSFGLPKGAPHRENAIEWLKVCGSKEGQDAFNPKKGSIPARTDADKSKYDVYLRWSIDEFKRDKLVPSIVHGAAANEAYMTDYDNALNLFSANRDKEELKGMLLDAASELQSQ</sequence>
<comment type="subcellular location">
    <subcellularLocation>
        <location evidence="1">Cell envelope</location>
    </subcellularLocation>
</comment>